<evidence type="ECO:0000256" key="3">
    <source>
        <dbReference type="ARBA" id="ARBA00023274"/>
    </source>
</evidence>
<accession>A0A060DH59</accession>
<dbReference type="Gene3D" id="3.90.930.12">
    <property type="entry name" value="Ribosomal protein L6, alpha-beta domain"/>
    <property type="match status" value="2"/>
</dbReference>
<dbReference type="GO" id="GO:0022625">
    <property type="term" value="C:cytosolic large ribosomal subunit"/>
    <property type="evidence" value="ECO:0007669"/>
    <property type="project" value="TreeGrafter"/>
</dbReference>
<keyword evidence="5" id="KW-0542">Nucleomorph</keyword>
<keyword evidence="4" id="KW-0472">Membrane</keyword>
<dbReference type="GO" id="GO:0019843">
    <property type="term" value="F:rRNA binding"/>
    <property type="evidence" value="ECO:0007669"/>
    <property type="project" value="InterPro"/>
</dbReference>
<gene>
    <name evidence="5" type="primary">rpl9</name>
    <name evidence="5" type="ORF">M951_chr2150</name>
</gene>
<dbReference type="PIRSF" id="PIRSF002162">
    <property type="entry name" value="Ribosomal_L6"/>
    <property type="match status" value="1"/>
</dbReference>
<keyword evidence="2 5" id="KW-0689">Ribosomal protein</keyword>
<dbReference type="SUPFAM" id="SSF56053">
    <property type="entry name" value="Ribosomal protein L6"/>
    <property type="match status" value="2"/>
</dbReference>
<dbReference type="PANTHER" id="PTHR11655">
    <property type="entry name" value="60S/50S RIBOSOMAL PROTEIN L6/L9"/>
    <property type="match status" value="1"/>
</dbReference>
<name>A0A060DH59_9EUKA</name>
<protein>
    <submittedName>
        <fullName evidence="5">60S ribosomal protein L9</fullName>
    </submittedName>
</protein>
<keyword evidence="3" id="KW-0687">Ribonucleoprotein</keyword>
<feature type="transmembrane region" description="Helical" evidence="4">
    <location>
        <begin position="67"/>
        <end position="89"/>
    </location>
</feature>
<dbReference type="Proteomes" id="UP000243670">
    <property type="component" value="Nucleomorph 2"/>
</dbReference>
<comment type="similarity">
    <text evidence="1">Belongs to the universal ribosomal protein uL6 family.</text>
</comment>
<dbReference type="InterPro" id="IPR000702">
    <property type="entry name" value="Ribosomal_uL6-like"/>
</dbReference>
<proteinExistence type="inferred from homology"/>
<reference evidence="5 6" key="1">
    <citation type="journal article" date="2014" name="BMC Genomics">
        <title>Nucleomorph and plastid genome sequences of the chlorarachniophyte Lotharella oceanica: convergent reductive evolution and frequent recombination in nucleomorph-bearing algae.</title>
        <authorList>
            <person name="Tanifuji G."/>
            <person name="Onodera N.T."/>
            <person name="Brown M.W."/>
            <person name="Curtis B.A."/>
            <person name="Roger A.J."/>
            <person name="Ka-Shu Wong G."/>
            <person name="Melkonian M."/>
            <person name="Archibald J.M."/>
        </authorList>
    </citation>
    <scope>NUCLEOTIDE SEQUENCE [LARGE SCALE GENOMIC DNA]</scope>
    <source>
        <strain evidence="5 6">CCMP622</strain>
    </source>
</reference>
<dbReference type="AlphaFoldDB" id="A0A060DH59"/>
<keyword evidence="4" id="KW-1133">Transmembrane helix</keyword>
<dbReference type="GO" id="GO:0002181">
    <property type="term" value="P:cytoplasmic translation"/>
    <property type="evidence" value="ECO:0007669"/>
    <property type="project" value="TreeGrafter"/>
</dbReference>
<evidence type="ECO:0000256" key="1">
    <source>
        <dbReference type="ARBA" id="ARBA00009356"/>
    </source>
</evidence>
<evidence type="ECO:0000256" key="2">
    <source>
        <dbReference type="ARBA" id="ARBA00022980"/>
    </source>
</evidence>
<keyword evidence="4" id="KW-0812">Transmembrane</keyword>
<dbReference type="GO" id="GO:0003735">
    <property type="term" value="F:structural constituent of ribosome"/>
    <property type="evidence" value="ECO:0007669"/>
    <property type="project" value="InterPro"/>
</dbReference>
<geneLocation type="nucleomorph" evidence="5"/>
<sequence length="188" mass="21867">MKNLFLESLVTIPDNVIVTIKKKIIRVKGRFGSLEKKFYNNDILILLQKKDNIIKIHSYYNTGDKPAMVRTIASFIYNMILGVTNGFIFKMRVVYSHFPIIVKGNLDTNSLDIRNYFGQKKINLFYFPNRISFDLSLIQDKRIILKSKCLNSLSLSCNSIQHYFRINNKDTRVFIDGIFISEKSSGHQ</sequence>
<organism evidence="5 6">
    <name type="scientific">Lotharella oceanica</name>
    <dbReference type="NCBI Taxonomy" id="641309"/>
    <lineage>
        <taxon>Eukaryota</taxon>
        <taxon>Sar</taxon>
        <taxon>Rhizaria</taxon>
        <taxon>Cercozoa</taxon>
        <taxon>Chlorarachniophyceae</taxon>
        <taxon>Lotharella</taxon>
    </lineage>
</organism>
<dbReference type="PANTHER" id="PTHR11655:SF16">
    <property type="entry name" value="60S RIBOSOMAL PROTEIN L9"/>
    <property type="match status" value="1"/>
</dbReference>
<evidence type="ECO:0000313" key="6">
    <source>
        <dbReference type="Proteomes" id="UP000243670"/>
    </source>
</evidence>
<evidence type="ECO:0000256" key="4">
    <source>
        <dbReference type="SAM" id="Phobius"/>
    </source>
</evidence>
<dbReference type="InterPro" id="IPR036789">
    <property type="entry name" value="Ribosomal_uL6-like_a/b-dom_sf"/>
</dbReference>
<evidence type="ECO:0000313" key="5">
    <source>
        <dbReference type="EMBL" id="AIB09844.1"/>
    </source>
</evidence>
<dbReference type="EMBL" id="CP006628">
    <property type="protein sequence ID" value="AIB09844.1"/>
    <property type="molecule type" value="Genomic_DNA"/>
</dbReference>